<organism evidence="2">
    <name type="scientific">Triticum urartu</name>
    <name type="common">Red wild einkorn</name>
    <name type="synonym">Crithodium urartu</name>
    <dbReference type="NCBI Taxonomy" id="4572"/>
    <lineage>
        <taxon>Eukaryota</taxon>
        <taxon>Viridiplantae</taxon>
        <taxon>Streptophyta</taxon>
        <taxon>Embryophyta</taxon>
        <taxon>Tracheophyta</taxon>
        <taxon>Spermatophyta</taxon>
        <taxon>Magnoliopsida</taxon>
        <taxon>Liliopsida</taxon>
        <taxon>Poales</taxon>
        <taxon>Poaceae</taxon>
        <taxon>BOP clade</taxon>
        <taxon>Pooideae</taxon>
        <taxon>Triticodae</taxon>
        <taxon>Triticeae</taxon>
        <taxon>Triticinae</taxon>
        <taxon>Triticum</taxon>
    </lineage>
</organism>
<evidence type="ECO:0008006" key="3">
    <source>
        <dbReference type="Google" id="ProtNLM"/>
    </source>
</evidence>
<gene>
    <name evidence="2" type="ORF">TRIUR3_20752</name>
</gene>
<evidence type="ECO:0000256" key="1">
    <source>
        <dbReference type="SAM" id="MobiDB-lite"/>
    </source>
</evidence>
<feature type="compositionally biased region" description="Basic and acidic residues" evidence="1">
    <location>
        <begin position="303"/>
        <end position="313"/>
    </location>
</feature>
<feature type="region of interest" description="Disordered" evidence="1">
    <location>
        <begin position="194"/>
        <end position="236"/>
    </location>
</feature>
<dbReference type="AlphaFoldDB" id="M7ZTD6"/>
<dbReference type="GO" id="GO:0042393">
    <property type="term" value="F:histone binding"/>
    <property type="evidence" value="ECO:0007669"/>
    <property type="project" value="TreeGrafter"/>
</dbReference>
<feature type="compositionally biased region" description="Acidic residues" evidence="1">
    <location>
        <begin position="275"/>
        <end position="302"/>
    </location>
</feature>
<reference evidence="2" key="1">
    <citation type="journal article" date="2013" name="Nature">
        <title>Draft genome of the wheat A-genome progenitor Triticum urartu.</title>
        <authorList>
            <person name="Ling H.Q."/>
            <person name="Zhao S."/>
            <person name="Liu D."/>
            <person name="Wang J."/>
            <person name="Sun H."/>
            <person name="Zhang C."/>
            <person name="Fan H."/>
            <person name="Li D."/>
            <person name="Dong L."/>
            <person name="Tao Y."/>
            <person name="Gao C."/>
            <person name="Wu H."/>
            <person name="Li Y."/>
            <person name="Cui Y."/>
            <person name="Guo X."/>
            <person name="Zheng S."/>
            <person name="Wang B."/>
            <person name="Yu K."/>
            <person name="Liang Q."/>
            <person name="Yang W."/>
            <person name="Lou X."/>
            <person name="Chen J."/>
            <person name="Feng M."/>
            <person name="Jian J."/>
            <person name="Zhang X."/>
            <person name="Luo G."/>
            <person name="Jiang Y."/>
            <person name="Liu J."/>
            <person name="Wang Z."/>
            <person name="Sha Y."/>
            <person name="Zhang B."/>
            <person name="Wu H."/>
            <person name="Tang D."/>
            <person name="Shen Q."/>
            <person name="Xue P."/>
            <person name="Zou S."/>
            <person name="Wang X."/>
            <person name="Liu X."/>
            <person name="Wang F."/>
            <person name="Yang Y."/>
            <person name="An X."/>
            <person name="Dong Z."/>
            <person name="Zhang K."/>
            <person name="Zhang X."/>
            <person name="Luo M.C."/>
            <person name="Dvorak J."/>
            <person name="Tong Y."/>
            <person name="Wang J."/>
            <person name="Yang H."/>
            <person name="Li Z."/>
            <person name="Wang D."/>
            <person name="Zhang A."/>
            <person name="Wang J."/>
        </authorList>
    </citation>
    <scope>NUCLEOTIDE SEQUENCE</scope>
</reference>
<dbReference type="GO" id="GO:0006325">
    <property type="term" value="P:chromatin organization"/>
    <property type="evidence" value="ECO:0007669"/>
    <property type="project" value="InterPro"/>
</dbReference>
<feature type="region of interest" description="Disordered" evidence="1">
    <location>
        <begin position="273"/>
        <end position="404"/>
    </location>
</feature>
<dbReference type="InterPro" id="IPR044198">
    <property type="entry name" value="DEK"/>
</dbReference>
<dbReference type="GO" id="GO:0003677">
    <property type="term" value="F:DNA binding"/>
    <property type="evidence" value="ECO:0007669"/>
    <property type="project" value="InterPro"/>
</dbReference>
<dbReference type="PANTHER" id="PTHR13468">
    <property type="entry name" value="DEK PROTEIN"/>
    <property type="match status" value="1"/>
</dbReference>
<protein>
    <recommendedName>
        <fullName evidence="3">Protein DEK</fullName>
    </recommendedName>
</protein>
<feature type="compositionally biased region" description="Basic residues" evidence="1">
    <location>
        <begin position="551"/>
        <end position="561"/>
    </location>
</feature>
<name>M7ZTD6_TRIUA</name>
<dbReference type="STRING" id="4572.M7ZTD6"/>
<accession>M7ZTD6</accession>
<evidence type="ECO:0000313" key="2">
    <source>
        <dbReference type="EMBL" id="EMS51369.1"/>
    </source>
</evidence>
<feature type="region of interest" description="Disordered" evidence="1">
    <location>
        <begin position="60"/>
        <end position="88"/>
    </location>
</feature>
<dbReference type="PANTHER" id="PTHR13468:SF23">
    <property type="entry name" value="EXPRESSED PROTEIN"/>
    <property type="match status" value="1"/>
</dbReference>
<dbReference type="EMBL" id="KD221200">
    <property type="protein sequence ID" value="EMS51369.1"/>
    <property type="molecule type" value="Genomic_DNA"/>
</dbReference>
<sequence length="561" mass="62421">MRATGSSSVDQDEIQLQARRHVRKEAFSCKRATHRLLELYGRACTWSGAFLEVLRAERTPGDGPDLRGSRHRSRSSGPRGAHAEAAGQAVNVPVAQRLTRKKPADLKFLHNVLFGRKGKTVDFKGHILQFSGFVWHESDEKQRAKAKEKLDKCMKDMLVDLCWLLAIPVPKTNIRKEDIVAKLLDFIAEPRLMPDSGLSDDQGSNSRKRKRGGGSSSKTSDITPKRSKKLQFSHIKGSPVHVAPACAGSGEGSDHFGSIKFADDISPRRKQALEYDTDEDVKSDSEEDADESHDEQEDGYDSAEDKANRKSSEVKYSAGKKKAAAGSTHRTSPPRTASKTAGKTSPSKGSKEKESPDESAKVFSRKKKPIISKHTPSSGKVIEENKSSGKEAMKSKGESAEGGLPSKAELKKTIIGILKKVDFNTVGYTLIIDPTILLFGFCPYDKYCFVNIAGVCTEVDSEVNFYSLRPYIMRRREYICITLTLSLLLATFLRSSLWSRHPNRLRLIDDHYKIDLTARKGAIKIMIQEELTKLSEQEDDDQDKNVDAKMKQSRHRAKVAV</sequence>
<dbReference type="eggNOG" id="KOG2266">
    <property type="taxonomic scope" value="Eukaryota"/>
</dbReference>
<feature type="compositionally biased region" description="Polar residues" evidence="1">
    <location>
        <begin position="328"/>
        <end position="341"/>
    </location>
</feature>
<feature type="compositionally biased region" description="Basic and acidic residues" evidence="1">
    <location>
        <begin position="381"/>
        <end position="399"/>
    </location>
</feature>
<dbReference type="GO" id="GO:0005634">
    <property type="term" value="C:nucleus"/>
    <property type="evidence" value="ECO:0007669"/>
    <property type="project" value="TreeGrafter"/>
</dbReference>
<dbReference type="GO" id="GO:2000779">
    <property type="term" value="P:regulation of double-strand break repair"/>
    <property type="evidence" value="ECO:0007669"/>
    <property type="project" value="TreeGrafter"/>
</dbReference>
<proteinExistence type="predicted"/>
<feature type="compositionally biased region" description="Basic and acidic residues" evidence="1">
    <location>
        <begin position="349"/>
        <end position="360"/>
    </location>
</feature>
<feature type="region of interest" description="Disordered" evidence="1">
    <location>
        <begin position="536"/>
        <end position="561"/>
    </location>
</feature>